<proteinExistence type="predicted"/>
<evidence type="ECO:0000256" key="2">
    <source>
        <dbReference type="SAM" id="Phobius"/>
    </source>
</evidence>
<reference evidence="3 4" key="1">
    <citation type="submission" date="2020-09" db="EMBL/GenBank/DDBJ databases">
        <title>Actinomycete isolated from the Camponotus japonicus Mayr.</title>
        <authorList>
            <person name="Gong X."/>
        </authorList>
    </citation>
    <scope>NUCLEOTIDE SEQUENCE [LARGE SCALE GENOMIC DNA]</scope>
    <source>
        <strain evidence="3 4">2C-HV3</strain>
    </source>
</reference>
<evidence type="ECO:0000313" key="4">
    <source>
        <dbReference type="Proteomes" id="UP000653231"/>
    </source>
</evidence>
<keyword evidence="4" id="KW-1185">Reference proteome</keyword>
<dbReference type="RefSeq" id="WP_191053898.1">
    <property type="nucleotide sequence ID" value="NZ_JACXRZ010000021.1"/>
</dbReference>
<keyword evidence="2" id="KW-0472">Membrane</keyword>
<organism evidence="3 4">
    <name type="scientific">Microbispora bryophytorum subsp. camponoti</name>
    <dbReference type="NCBI Taxonomy" id="1677852"/>
    <lineage>
        <taxon>Bacteria</taxon>
        <taxon>Bacillati</taxon>
        <taxon>Actinomycetota</taxon>
        <taxon>Actinomycetes</taxon>
        <taxon>Streptosporangiales</taxon>
        <taxon>Streptosporangiaceae</taxon>
        <taxon>Microbispora</taxon>
    </lineage>
</organism>
<feature type="compositionally biased region" description="Polar residues" evidence="1">
    <location>
        <begin position="165"/>
        <end position="176"/>
    </location>
</feature>
<accession>A0ABR8LAE8</accession>
<keyword evidence="2" id="KW-0812">Transmembrane</keyword>
<comment type="caution">
    <text evidence="3">The sequence shown here is derived from an EMBL/GenBank/DDBJ whole genome shotgun (WGS) entry which is preliminary data.</text>
</comment>
<sequence>MTQLGPALPALVGMVASLLGVFLGSLLTRRAHNQQWSRDRQIDACTMIVQASNRTQFALNGLWQEKDDPDWIPWNEALATLTLVGHPDIVRAALSIDETFWLTKQSIAAGEVHSADAWARAREAIEAARLDFINVARLRLVGGAEPLSQFVARPPLPPSPVFPDQGTSEQAAQGTTRTHRAEKRPETTASDNRQSGSSKP</sequence>
<dbReference type="Proteomes" id="UP000653231">
    <property type="component" value="Unassembled WGS sequence"/>
</dbReference>
<gene>
    <name evidence="3" type="ORF">IEQ31_25965</name>
</gene>
<protein>
    <submittedName>
        <fullName evidence="3">Uncharacterized protein</fullName>
    </submittedName>
</protein>
<dbReference type="EMBL" id="JACXRZ010000021">
    <property type="protein sequence ID" value="MBD3146612.1"/>
    <property type="molecule type" value="Genomic_DNA"/>
</dbReference>
<feature type="compositionally biased region" description="Polar residues" evidence="1">
    <location>
        <begin position="187"/>
        <end position="200"/>
    </location>
</feature>
<keyword evidence="2" id="KW-1133">Transmembrane helix</keyword>
<feature type="region of interest" description="Disordered" evidence="1">
    <location>
        <begin position="151"/>
        <end position="200"/>
    </location>
</feature>
<feature type="transmembrane region" description="Helical" evidence="2">
    <location>
        <begin position="6"/>
        <end position="28"/>
    </location>
</feature>
<name>A0ABR8LAE8_9ACTN</name>
<evidence type="ECO:0000313" key="3">
    <source>
        <dbReference type="EMBL" id="MBD3146612.1"/>
    </source>
</evidence>
<evidence type="ECO:0000256" key="1">
    <source>
        <dbReference type="SAM" id="MobiDB-lite"/>
    </source>
</evidence>